<dbReference type="Proteomes" id="UP000784294">
    <property type="component" value="Unassembled WGS sequence"/>
</dbReference>
<dbReference type="EMBL" id="CAAALY010018880">
    <property type="protein sequence ID" value="VEL13769.1"/>
    <property type="molecule type" value="Genomic_DNA"/>
</dbReference>
<gene>
    <name evidence="2" type="ORF">PXEA_LOCUS7209</name>
</gene>
<evidence type="ECO:0000313" key="2">
    <source>
        <dbReference type="EMBL" id="VEL13769.1"/>
    </source>
</evidence>
<name>A0A3S5BQK9_9PLAT</name>
<feature type="compositionally biased region" description="Basic and acidic residues" evidence="1">
    <location>
        <begin position="1"/>
        <end position="17"/>
    </location>
</feature>
<comment type="caution">
    <text evidence="2">The sequence shown here is derived from an EMBL/GenBank/DDBJ whole genome shotgun (WGS) entry which is preliminary data.</text>
</comment>
<evidence type="ECO:0000313" key="3">
    <source>
        <dbReference type="Proteomes" id="UP000784294"/>
    </source>
</evidence>
<protein>
    <submittedName>
        <fullName evidence="2">Uncharacterized protein</fullName>
    </submittedName>
</protein>
<reference evidence="2" key="1">
    <citation type="submission" date="2018-11" db="EMBL/GenBank/DDBJ databases">
        <authorList>
            <consortium name="Pathogen Informatics"/>
        </authorList>
    </citation>
    <scope>NUCLEOTIDE SEQUENCE</scope>
</reference>
<feature type="compositionally biased region" description="Polar residues" evidence="1">
    <location>
        <begin position="611"/>
        <end position="623"/>
    </location>
</feature>
<feature type="non-terminal residue" evidence="2">
    <location>
        <position position="739"/>
    </location>
</feature>
<sequence length="739" mass="81436">MADVNRERELAEQRKNDNLLSELTSDHPVRRMIHRFRRIGAQSGNKSSIVSIRTRMSDETIPGDGVNVSGGESDPVAEKESKRKVEQKRKESTEKSDGKAGLSQVKSVDAVKMDADHKSKQLVCTKPASSGCISEQYDDLTARWGRLLGVDKKSANATENELKNPKKLVTSKPVQDKQRDGLLNVDIDAENGATLTVKKLNESEKNDITTGVERASIEYPESSELKLRVNRLLHCRFVDSKMEDEIDAQKSPNLHDETAKILLDSLENMKREMWEESNLLLNRMDEINNKLSQIITLNVERRSHTSSLCTQASALTPSYESTPIKEVKATGTTSPRDVFRCLHYIGGRGNSDRKPLAVTKSQVQRNLDHPKQASRGHLQNIPVPNKPLVSTAFDLVRQQRISQYYSQDSMDDGSYAESSSPSYTCSKPSLISANDINCESNAKVLLGLEPLREKSGGTGLDRREKESLQMKKFSANHLTDCSNQTAPFTGPSPMQWDVGKCENLIIPLVSVPGSNGKIDTRVHSSRRKIVQAKCRLDGGEYKAKGGKMSLIHELGKDQTGNLDTDLPEADIEPESLGHHLNSLSIPPPISSFSSLASQLPPPPAGRKMTSFPPNSVSSNLTPSEDLCSSSAAGFIRITSHEKVPSHLRAVGPIVFSPFLNPIPNDEAQKYLYNTNTAFATKGCQEKEVSDALEGYQHIQRIPAQPPGSSFSPPTQVSGMGKSRMQQRLFNAVASTEARM</sequence>
<organism evidence="2 3">
    <name type="scientific">Protopolystoma xenopodis</name>
    <dbReference type="NCBI Taxonomy" id="117903"/>
    <lineage>
        <taxon>Eukaryota</taxon>
        <taxon>Metazoa</taxon>
        <taxon>Spiralia</taxon>
        <taxon>Lophotrochozoa</taxon>
        <taxon>Platyhelminthes</taxon>
        <taxon>Monogenea</taxon>
        <taxon>Polyopisthocotylea</taxon>
        <taxon>Polystomatidea</taxon>
        <taxon>Polystomatidae</taxon>
        <taxon>Protopolystoma</taxon>
    </lineage>
</organism>
<feature type="region of interest" description="Disordered" evidence="1">
    <location>
        <begin position="701"/>
        <end position="721"/>
    </location>
</feature>
<feature type="region of interest" description="Disordered" evidence="1">
    <location>
        <begin position="42"/>
        <end position="104"/>
    </location>
</feature>
<keyword evidence="3" id="KW-1185">Reference proteome</keyword>
<feature type="compositionally biased region" description="Polar residues" evidence="1">
    <location>
        <begin position="42"/>
        <end position="51"/>
    </location>
</feature>
<feature type="compositionally biased region" description="Basic and acidic residues" evidence="1">
    <location>
        <begin position="76"/>
        <end position="98"/>
    </location>
</feature>
<feature type="region of interest" description="Disordered" evidence="1">
    <location>
        <begin position="1"/>
        <end position="25"/>
    </location>
</feature>
<feature type="compositionally biased region" description="Polar residues" evidence="1">
    <location>
        <begin position="706"/>
        <end position="721"/>
    </location>
</feature>
<proteinExistence type="predicted"/>
<dbReference type="AlphaFoldDB" id="A0A3S5BQK9"/>
<feature type="region of interest" description="Disordered" evidence="1">
    <location>
        <begin position="592"/>
        <end position="623"/>
    </location>
</feature>
<evidence type="ECO:0000256" key="1">
    <source>
        <dbReference type="SAM" id="MobiDB-lite"/>
    </source>
</evidence>
<accession>A0A3S5BQK9</accession>